<keyword evidence="4" id="KW-1185">Reference proteome</keyword>
<organism evidence="1 3">
    <name type="scientific">Iodobacter fluviatilis</name>
    <dbReference type="NCBI Taxonomy" id="537"/>
    <lineage>
        <taxon>Bacteria</taxon>
        <taxon>Pseudomonadati</taxon>
        <taxon>Pseudomonadota</taxon>
        <taxon>Betaproteobacteria</taxon>
        <taxon>Neisseriales</taxon>
        <taxon>Chitinibacteraceae</taxon>
        <taxon>Iodobacter</taxon>
    </lineage>
</organism>
<evidence type="ECO:0000313" key="1">
    <source>
        <dbReference type="EMBL" id="STQ90850.1"/>
    </source>
</evidence>
<dbReference type="EMBL" id="UGHR01000001">
    <property type="protein sequence ID" value="STQ90850.1"/>
    <property type="molecule type" value="Genomic_DNA"/>
</dbReference>
<reference evidence="2 4" key="2">
    <citation type="submission" date="2019-03" db="EMBL/GenBank/DDBJ databases">
        <title>Genomic Encyclopedia of Type Strains, Phase IV (KMG-IV): sequencing the most valuable type-strain genomes for metagenomic binning, comparative biology and taxonomic classification.</title>
        <authorList>
            <person name="Goeker M."/>
        </authorList>
    </citation>
    <scope>NUCLEOTIDE SEQUENCE [LARGE SCALE GENOMIC DNA]</scope>
    <source>
        <strain evidence="2 4">DSM 3764</strain>
    </source>
</reference>
<name>A0A377Q7X4_9NEIS</name>
<gene>
    <name evidence="2" type="ORF">EV682_102392</name>
    <name evidence="1" type="ORF">NCTC11159_01917</name>
</gene>
<dbReference type="Proteomes" id="UP000295794">
    <property type="component" value="Unassembled WGS sequence"/>
</dbReference>
<dbReference type="EMBL" id="SMBT01000002">
    <property type="protein sequence ID" value="TCU89480.1"/>
    <property type="molecule type" value="Genomic_DNA"/>
</dbReference>
<proteinExistence type="predicted"/>
<accession>A0A377Q7X4</accession>
<dbReference type="AlphaFoldDB" id="A0A377Q7X4"/>
<evidence type="ECO:0000313" key="4">
    <source>
        <dbReference type="Proteomes" id="UP000295794"/>
    </source>
</evidence>
<dbReference type="Proteomes" id="UP000255108">
    <property type="component" value="Unassembled WGS sequence"/>
</dbReference>
<sequence>MNLRIFLGFLRAVRSVVQDLGFINDAKIVF</sequence>
<reference evidence="1 3" key="1">
    <citation type="submission" date="2018-06" db="EMBL/GenBank/DDBJ databases">
        <authorList>
            <consortium name="Pathogen Informatics"/>
            <person name="Doyle S."/>
        </authorList>
    </citation>
    <scope>NUCLEOTIDE SEQUENCE [LARGE SCALE GENOMIC DNA]</scope>
    <source>
        <strain evidence="1 3">NCTC11159</strain>
    </source>
</reference>
<evidence type="ECO:0000313" key="2">
    <source>
        <dbReference type="EMBL" id="TCU89480.1"/>
    </source>
</evidence>
<protein>
    <submittedName>
        <fullName evidence="1">Uncharacterized protein</fullName>
    </submittedName>
</protein>
<evidence type="ECO:0000313" key="3">
    <source>
        <dbReference type="Proteomes" id="UP000255108"/>
    </source>
</evidence>